<organism evidence="2 4">
    <name type="scientific">Nitzschia inconspicua</name>
    <dbReference type="NCBI Taxonomy" id="303405"/>
    <lineage>
        <taxon>Eukaryota</taxon>
        <taxon>Sar</taxon>
        <taxon>Stramenopiles</taxon>
        <taxon>Ochrophyta</taxon>
        <taxon>Bacillariophyta</taxon>
        <taxon>Bacillariophyceae</taxon>
        <taxon>Bacillariophycidae</taxon>
        <taxon>Bacillariales</taxon>
        <taxon>Bacillariaceae</taxon>
        <taxon>Nitzschia</taxon>
    </lineage>
</organism>
<protein>
    <submittedName>
        <fullName evidence="2">Uncharacterized protein</fullName>
    </submittedName>
</protein>
<reference evidence="2" key="1">
    <citation type="journal article" date="2021" name="Sci. Rep.">
        <title>Diploid genomic architecture of Nitzschia inconspicua, an elite biomass production diatom.</title>
        <authorList>
            <person name="Oliver A."/>
            <person name="Podell S."/>
            <person name="Pinowska A."/>
            <person name="Traller J.C."/>
            <person name="Smith S.R."/>
            <person name="McClure R."/>
            <person name="Beliaev A."/>
            <person name="Bohutskyi P."/>
            <person name="Hill E.A."/>
            <person name="Rabines A."/>
            <person name="Zheng H."/>
            <person name="Allen L.Z."/>
            <person name="Kuo A."/>
            <person name="Grigoriev I.V."/>
            <person name="Allen A.E."/>
            <person name="Hazlebeck D."/>
            <person name="Allen E.E."/>
        </authorList>
    </citation>
    <scope>NUCLEOTIDE SEQUENCE</scope>
    <source>
        <strain evidence="2">Hildebrandi</strain>
    </source>
</reference>
<dbReference type="EMBL" id="JAGRRH010000004">
    <property type="protein sequence ID" value="KAG7371505.1"/>
    <property type="molecule type" value="Genomic_DNA"/>
</dbReference>
<feature type="compositionally biased region" description="Basic and acidic residues" evidence="1">
    <location>
        <begin position="47"/>
        <end position="56"/>
    </location>
</feature>
<evidence type="ECO:0000313" key="4">
    <source>
        <dbReference type="Proteomes" id="UP000693970"/>
    </source>
</evidence>
<dbReference type="AlphaFoldDB" id="A0A9K3P9E1"/>
<dbReference type="Proteomes" id="UP000693970">
    <property type="component" value="Unassembled WGS sequence"/>
</dbReference>
<reference evidence="2" key="2">
    <citation type="submission" date="2021-04" db="EMBL/GenBank/DDBJ databases">
        <authorList>
            <person name="Podell S."/>
        </authorList>
    </citation>
    <scope>NUCLEOTIDE SEQUENCE</scope>
    <source>
        <strain evidence="2">Hildebrandi</strain>
    </source>
</reference>
<feature type="region of interest" description="Disordered" evidence="1">
    <location>
        <begin position="19"/>
        <end position="56"/>
    </location>
</feature>
<comment type="caution">
    <text evidence="2">The sequence shown here is derived from an EMBL/GenBank/DDBJ whole genome shotgun (WGS) entry which is preliminary data.</text>
</comment>
<accession>A0A9K3P9E1</accession>
<evidence type="ECO:0000256" key="1">
    <source>
        <dbReference type="SAM" id="MobiDB-lite"/>
    </source>
</evidence>
<keyword evidence="4" id="KW-1185">Reference proteome</keyword>
<evidence type="ECO:0000313" key="2">
    <source>
        <dbReference type="EMBL" id="KAG7339132.1"/>
    </source>
</evidence>
<name>A0A9K3P9E1_9STRA</name>
<evidence type="ECO:0000313" key="3">
    <source>
        <dbReference type="EMBL" id="KAG7371505.1"/>
    </source>
</evidence>
<dbReference type="EMBL" id="JAGRRH010000040">
    <property type="protein sequence ID" value="KAG7339132.1"/>
    <property type="molecule type" value="Genomic_DNA"/>
</dbReference>
<gene>
    <name evidence="3" type="ORF">IV203_020075</name>
    <name evidence="2" type="ORF">IV203_020444</name>
</gene>
<proteinExistence type="predicted"/>
<sequence>MDLRTTSISESMHASMKSGFDGVRAGMDTTSSDNAVVGKSMRRQKERQRLNARDQERTVKWSEMPTARHLTEYCLMKAKEEWQVAKTLVVIHVCMDPVEWWVFKEHATSGGVSAPPRYTRLRRVKVVHQKNLWFSCGLPSRMKYPCRNAVTKQVSMNMFGVRWHSHFQHCYGRDGADDWTQVFDSMMADGFERDYRSGEVINIEGMDFLSQQPESWLSLQDDNNTLETQGKHLHESTCVQKEVALKGVPLPEIRRTVEAGLHGMNEDQEINVEVGTSDDQEPNFEVECHIPNTIHNLQDPFVVR</sequence>